<evidence type="ECO:0000313" key="2">
    <source>
        <dbReference type="EMBL" id="QES46772.1"/>
    </source>
</evidence>
<evidence type="ECO:0000256" key="1">
    <source>
        <dbReference type="SAM" id="MobiDB-lite"/>
    </source>
</evidence>
<feature type="compositionally biased region" description="Pro residues" evidence="1">
    <location>
        <begin position="24"/>
        <end position="40"/>
    </location>
</feature>
<dbReference type="Proteomes" id="UP000325211">
    <property type="component" value="Chromosome"/>
</dbReference>
<sequence>MTSTNPEFENPQPVPEDPDAQTPDLPPTGPDDPVPEPVVPEEPVEPETPDDERVGGGHGHPTGPGNAPAQEPPD</sequence>
<reference evidence="2 3" key="1">
    <citation type="submission" date="2018-05" db="EMBL/GenBank/DDBJ databases">
        <title>Streptomyces venezuelae.</title>
        <authorList>
            <person name="Kim W."/>
            <person name="Lee N."/>
            <person name="Cho B.-K."/>
        </authorList>
    </citation>
    <scope>NUCLEOTIDE SEQUENCE [LARGE SCALE GENOMIC DNA]</scope>
    <source>
        <strain evidence="2 3">ATCC 21782</strain>
    </source>
</reference>
<dbReference type="RefSeq" id="WP_150205650.1">
    <property type="nucleotide sequence ID" value="NZ_CP029190.1"/>
</dbReference>
<name>A0A5P2CV36_STRVZ</name>
<protein>
    <submittedName>
        <fullName evidence="2">Uncharacterized protein</fullName>
    </submittedName>
</protein>
<dbReference type="AlphaFoldDB" id="A0A5P2CV36"/>
<evidence type="ECO:0000313" key="3">
    <source>
        <dbReference type="Proteomes" id="UP000325211"/>
    </source>
</evidence>
<feature type="region of interest" description="Disordered" evidence="1">
    <location>
        <begin position="1"/>
        <end position="74"/>
    </location>
</feature>
<organism evidence="2 3">
    <name type="scientific">Streptomyces venezuelae</name>
    <dbReference type="NCBI Taxonomy" id="54571"/>
    <lineage>
        <taxon>Bacteria</taxon>
        <taxon>Bacillati</taxon>
        <taxon>Actinomycetota</taxon>
        <taxon>Actinomycetes</taxon>
        <taxon>Kitasatosporales</taxon>
        <taxon>Streptomycetaceae</taxon>
        <taxon>Streptomyces</taxon>
    </lineage>
</organism>
<proteinExistence type="predicted"/>
<gene>
    <name evidence="2" type="ORF">DEJ50_01785</name>
</gene>
<dbReference type="EMBL" id="CP029190">
    <property type="protein sequence ID" value="QES46772.1"/>
    <property type="molecule type" value="Genomic_DNA"/>
</dbReference>
<accession>A0A5P2CV36</accession>